<proteinExistence type="predicted"/>
<sequence>MPCKHRHYNLNTAVGIANAISKQDASFESSRKSIVNPEFSCSSSSTDTRTEYENYDCLDGRIYHIQLVNFIDGVLLGPPNCRQKS</sequence>
<accession>A0A1H8AQD3</accession>
<dbReference type="AlphaFoldDB" id="A0A1H8AQD3"/>
<dbReference type="EMBL" id="FOCL01000001">
    <property type="protein sequence ID" value="SEM72950.1"/>
    <property type="molecule type" value="Genomic_DNA"/>
</dbReference>
<keyword evidence="2" id="KW-1185">Reference proteome</keyword>
<evidence type="ECO:0000313" key="1">
    <source>
        <dbReference type="EMBL" id="SEM72950.1"/>
    </source>
</evidence>
<reference evidence="2" key="1">
    <citation type="submission" date="2016-10" db="EMBL/GenBank/DDBJ databases">
        <authorList>
            <person name="Varghese N."/>
            <person name="Submissions S."/>
        </authorList>
    </citation>
    <scope>NUCLEOTIDE SEQUENCE [LARGE SCALE GENOMIC DNA]</scope>
    <source>
        <strain evidence="2">Gh-48</strain>
    </source>
</reference>
<dbReference type="Proteomes" id="UP000198942">
    <property type="component" value="Unassembled WGS sequence"/>
</dbReference>
<protein>
    <submittedName>
        <fullName evidence="1">Uncharacterized protein</fullName>
    </submittedName>
</protein>
<evidence type="ECO:0000313" key="2">
    <source>
        <dbReference type="Proteomes" id="UP000198942"/>
    </source>
</evidence>
<gene>
    <name evidence="1" type="ORF">SAMN05192574_101622</name>
</gene>
<organism evidence="1 2">
    <name type="scientific">Mucilaginibacter gossypiicola</name>
    <dbReference type="NCBI Taxonomy" id="551995"/>
    <lineage>
        <taxon>Bacteria</taxon>
        <taxon>Pseudomonadati</taxon>
        <taxon>Bacteroidota</taxon>
        <taxon>Sphingobacteriia</taxon>
        <taxon>Sphingobacteriales</taxon>
        <taxon>Sphingobacteriaceae</taxon>
        <taxon>Mucilaginibacter</taxon>
    </lineage>
</organism>
<name>A0A1H8AQD3_9SPHI</name>
<dbReference type="STRING" id="551995.SAMN05192574_101622"/>